<dbReference type="CDD" id="cd02142">
    <property type="entry name" value="McbC_SagB-like_oxidoreductase"/>
    <property type="match status" value="1"/>
</dbReference>
<accession>A0A1I4J6F7</accession>
<keyword evidence="3" id="KW-1185">Reference proteome</keyword>
<dbReference type="InterPro" id="IPR029479">
    <property type="entry name" value="Nitroreductase"/>
</dbReference>
<gene>
    <name evidence="2" type="ORF">SAMN04487943_102492</name>
</gene>
<dbReference type="Pfam" id="PF00881">
    <property type="entry name" value="Nitroreductase"/>
    <property type="match status" value="1"/>
</dbReference>
<evidence type="ECO:0000313" key="2">
    <source>
        <dbReference type="EMBL" id="SFL62172.1"/>
    </source>
</evidence>
<dbReference type="STRING" id="334253.SAMN04487943_102492"/>
<protein>
    <submittedName>
        <fullName evidence="2">SagB-type dehydrogenase domain-containing protein</fullName>
    </submittedName>
</protein>
<dbReference type="AlphaFoldDB" id="A0A1I4J6F7"/>
<dbReference type="InterPro" id="IPR020051">
    <property type="entry name" value="SagB-type_dehydrogenase"/>
</dbReference>
<proteinExistence type="predicted"/>
<dbReference type="RefSeq" id="WP_175495341.1">
    <property type="nucleotide sequence ID" value="NZ_FOTR01000002.1"/>
</dbReference>
<dbReference type="Gene3D" id="3.40.109.10">
    <property type="entry name" value="NADH Oxidase"/>
    <property type="match status" value="1"/>
</dbReference>
<evidence type="ECO:0000313" key="3">
    <source>
        <dbReference type="Proteomes" id="UP000198565"/>
    </source>
</evidence>
<name>A0A1I4J6F7_9BACI</name>
<dbReference type="PANTHER" id="PTHR43745">
    <property type="entry name" value="NITROREDUCTASE MJ1384-RELATED"/>
    <property type="match status" value="1"/>
</dbReference>
<dbReference type="InterPro" id="IPR000415">
    <property type="entry name" value="Nitroreductase-like"/>
</dbReference>
<dbReference type="NCBIfam" id="TIGR03605">
    <property type="entry name" value="antibiot_sagB"/>
    <property type="match status" value="1"/>
</dbReference>
<evidence type="ECO:0000259" key="1">
    <source>
        <dbReference type="Pfam" id="PF00881"/>
    </source>
</evidence>
<dbReference type="Proteomes" id="UP000198565">
    <property type="component" value="Unassembled WGS sequence"/>
</dbReference>
<reference evidence="3" key="1">
    <citation type="submission" date="2016-10" db="EMBL/GenBank/DDBJ databases">
        <authorList>
            <person name="Varghese N."/>
            <person name="Submissions S."/>
        </authorList>
    </citation>
    <scope>NUCLEOTIDE SEQUENCE [LARGE SCALE GENOMIC DNA]</scope>
    <source>
        <strain evidence="3">CGMCC 1.4250</strain>
    </source>
</reference>
<dbReference type="EMBL" id="FOTR01000002">
    <property type="protein sequence ID" value="SFL62172.1"/>
    <property type="molecule type" value="Genomic_DNA"/>
</dbReference>
<sequence>MEKWKKGKPNYHNFDVLKQFHRETVHLISNTSINTRDNVAEASGGEESLTDRESIPITNGLSENNEFERVLKNRRTSWAFKNSLDFDTLSRLLSIAFNVTEIKEFQATMVPLRAYPSAGASYSISIYVYINHVHPEMNENIYKYDPDTQALYKIKKSSTATMNNLTSSTKYNVQDFSNAKMIFFLCSNFKKLFPRYGLLTYRLSLLEAGHMAHNLQLASTYLGLSSVPIGGFYDLEVNKAIPENEEYYCLYINAIG</sequence>
<feature type="domain" description="Nitroreductase" evidence="1">
    <location>
        <begin position="72"/>
        <end position="245"/>
    </location>
</feature>
<dbReference type="GO" id="GO:0016491">
    <property type="term" value="F:oxidoreductase activity"/>
    <property type="evidence" value="ECO:0007669"/>
    <property type="project" value="InterPro"/>
</dbReference>
<dbReference type="SUPFAM" id="SSF55469">
    <property type="entry name" value="FMN-dependent nitroreductase-like"/>
    <property type="match status" value="1"/>
</dbReference>
<organism evidence="2 3">
    <name type="scientific">Gracilibacillus orientalis</name>
    <dbReference type="NCBI Taxonomy" id="334253"/>
    <lineage>
        <taxon>Bacteria</taxon>
        <taxon>Bacillati</taxon>
        <taxon>Bacillota</taxon>
        <taxon>Bacilli</taxon>
        <taxon>Bacillales</taxon>
        <taxon>Bacillaceae</taxon>
        <taxon>Gracilibacillus</taxon>
    </lineage>
</organism>
<dbReference type="PANTHER" id="PTHR43745:SF2">
    <property type="entry name" value="NITROREDUCTASE MJ1384-RELATED"/>
    <property type="match status" value="1"/>
</dbReference>
<dbReference type="InterPro" id="IPR052544">
    <property type="entry name" value="Bacteriocin_Proc_Enz"/>
</dbReference>